<dbReference type="GO" id="GO:0009986">
    <property type="term" value="C:cell surface"/>
    <property type="evidence" value="ECO:0007669"/>
    <property type="project" value="TreeGrafter"/>
</dbReference>
<gene>
    <name evidence="13" type="ORF">SEMFRA_R07481</name>
</gene>
<keyword evidence="10" id="KW-0812">Transmembrane</keyword>
<keyword evidence="3" id="KW-0732">Signal</keyword>
<dbReference type="Pfam" id="PF00020">
    <property type="entry name" value="TNFR_c6"/>
    <property type="match status" value="2"/>
</dbReference>
<keyword evidence="6 9" id="KW-1015">Disulfide bond</keyword>
<feature type="domain" description="TNFR-Cys" evidence="12">
    <location>
        <begin position="45"/>
        <end position="86"/>
    </location>
</feature>
<feature type="domain" description="TNFR-Cys" evidence="12">
    <location>
        <begin position="4"/>
        <end position="44"/>
    </location>
</feature>
<dbReference type="OrthoDB" id="9417953at2759"/>
<dbReference type="PROSITE" id="PS50017">
    <property type="entry name" value="DEATH_DOMAIN"/>
    <property type="match status" value="1"/>
</dbReference>
<evidence type="ECO:0000256" key="10">
    <source>
        <dbReference type="SAM" id="Phobius"/>
    </source>
</evidence>
<dbReference type="PANTHER" id="PTHR46330:SF17">
    <property type="entry name" value="TUMOR NECROSIS FACTOR RECEPTOR SUPERFAMILY, MEMBER 10B"/>
    <property type="match status" value="1"/>
</dbReference>
<dbReference type="PROSITE" id="PS50050">
    <property type="entry name" value="TNFR_NGFR_2"/>
    <property type="match status" value="2"/>
</dbReference>
<keyword evidence="8" id="KW-0325">Glycoprotein</keyword>
<feature type="disulfide bond" evidence="9">
    <location>
        <begin position="26"/>
        <end position="44"/>
    </location>
</feature>
<accession>A0A7L2IYJ3</accession>
<sequence length="308" mass="34050">KCLPCNESEFTEYPNDFSKCLRCQVCREDQVQLSPCQATRNTQCACRNGTFCSPDHPCEMCQKCRPRCPSGEVELAACTPHSDRRCGPPTTTSSSSSNQFLIVGGVVLFVLLLALLFLLWRCCCRSSGEHQNGHCSTLSLQVRVPRSDAIQRSTLIPAEGCDPVKGKDLGLGAVLGGWEGTSLQDEGVFEQSPFCPSCPCPTLSFPLPLPLALRRSFDVFADMVPVKDWKRYGRALDLLENDIDLAEMNDKCSRETFFQMLNTWHNKEGMNASVNTLLDTLHQLSLGGIAKEISRKLVQQGLFQCEGS</sequence>
<evidence type="ECO:0000256" key="3">
    <source>
        <dbReference type="ARBA" id="ARBA00022729"/>
    </source>
</evidence>
<dbReference type="Pfam" id="PF00531">
    <property type="entry name" value="Death"/>
    <property type="match status" value="1"/>
</dbReference>
<dbReference type="InterPro" id="IPR052491">
    <property type="entry name" value="TNFRSF10"/>
</dbReference>
<feature type="disulfide bond" evidence="9">
    <location>
        <begin position="5"/>
        <end position="20"/>
    </location>
</feature>
<dbReference type="SUPFAM" id="SSF47986">
    <property type="entry name" value="DEATH domain"/>
    <property type="match status" value="1"/>
</dbReference>
<name>A0A7L2IYJ3_9PICI</name>
<evidence type="ECO:0000256" key="1">
    <source>
        <dbReference type="ARBA" id="ARBA00004370"/>
    </source>
</evidence>
<evidence type="ECO:0000256" key="4">
    <source>
        <dbReference type="ARBA" id="ARBA00022737"/>
    </source>
</evidence>
<dbReference type="SUPFAM" id="SSF57586">
    <property type="entry name" value="TNF receptor-like"/>
    <property type="match status" value="1"/>
</dbReference>
<keyword evidence="2" id="KW-0053">Apoptosis</keyword>
<feature type="disulfide bond" evidence="9">
    <location>
        <begin position="46"/>
        <end position="61"/>
    </location>
</feature>
<dbReference type="Gene3D" id="2.10.50.10">
    <property type="entry name" value="Tumor Necrosis Factor Receptor, subunit A, domain 2"/>
    <property type="match status" value="2"/>
</dbReference>
<keyword evidence="5 10" id="KW-0472">Membrane</keyword>
<evidence type="ECO:0000259" key="11">
    <source>
        <dbReference type="PROSITE" id="PS50017"/>
    </source>
</evidence>
<dbReference type="InterPro" id="IPR001368">
    <property type="entry name" value="TNFR/NGFR_Cys_rich_reg"/>
</dbReference>
<dbReference type="AlphaFoldDB" id="A0A7L2IYJ3"/>
<dbReference type="SMART" id="SM00005">
    <property type="entry name" value="DEATH"/>
    <property type="match status" value="1"/>
</dbReference>
<dbReference type="CDD" id="cd08315">
    <property type="entry name" value="Death_TRAILR_DR4_DR5"/>
    <property type="match status" value="1"/>
</dbReference>
<dbReference type="GO" id="GO:0043065">
    <property type="term" value="P:positive regulation of apoptotic process"/>
    <property type="evidence" value="ECO:0007669"/>
    <property type="project" value="TreeGrafter"/>
</dbReference>
<evidence type="ECO:0000256" key="8">
    <source>
        <dbReference type="ARBA" id="ARBA00023180"/>
    </source>
</evidence>
<evidence type="ECO:0000313" key="13">
    <source>
        <dbReference type="EMBL" id="NXR15136.1"/>
    </source>
</evidence>
<dbReference type="GO" id="GO:0036462">
    <property type="term" value="P:TRAIL-activated apoptotic signaling pathway"/>
    <property type="evidence" value="ECO:0007669"/>
    <property type="project" value="TreeGrafter"/>
</dbReference>
<protein>
    <submittedName>
        <fullName evidence="13">TR10B factor</fullName>
    </submittedName>
</protein>
<dbReference type="InterPro" id="IPR034029">
    <property type="entry name" value="TNFRSF10A/B_death"/>
</dbReference>
<evidence type="ECO:0000256" key="7">
    <source>
        <dbReference type="ARBA" id="ARBA00023170"/>
    </source>
</evidence>
<feature type="disulfide bond" evidence="9">
    <location>
        <begin position="68"/>
        <end position="86"/>
    </location>
</feature>
<feature type="non-terminal residue" evidence="13">
    <location>
        <position position="308"/>
    </location>
</feature>
<dbReference type="PANTHER" id="PTHR46330">
    <property type="entry name" value="TUMOR NECROSIS FACTOR RECEPTOR SUPERFAMILY MEMBER 10B"/>
    <property type="match status" value="1"/>
</dbReference>
<dbReference type="InterPro" id="IPR011029">
    <property type="entry name" value="DEATH-like_dom_sf"/>
</dbReference>
<evidence type="ECO:0000256" key="5">
    <source>
        <dbReference type="ARBA" id="ARBA00023136"/>
    </source>
</evidence>
<evidence type="ECO:0000259" key="12">
    <source>
        <dbReference type="PROSITE" id="PS50050"/>
    </source>
</evidence>
<evidence type="ECO:0000256" key="2">
    <source>
        <dbReference type="ARBA" id="ARBA00022703"/>
    </source>
</evidence>
<comment type="subcellular location">
    <subcellularLocation>
        <location evidence="1">Membrane</location>
    </subcellularLocation>
</comment>
<dbReference type="FunFam" id="2.10.50.10:FF:000004">
    <property type="entry name" value="Tumor necrosis factor receptor superfamily member 6"/>
    <property type="match status" value="1"/>
</dbReference>
<feature type="repeat" description="TNFR-Cys" evidence="9">
    <location>
        <begin position="45"/>
        <end position="86"/>
    </location>
</feature>
<dbReference type="Proteomes" id="UP000536381">
    <property type="component" value="Unassembled WGS sequence"/>
</dbReference>
<dbReference type="SMART" id="SM00208">
    <property type="entry name" value="TNFR"/>
    <property type="match status" value="2"/>
</dbReference>
<feature type="domain" description="Death" evidence="11">
    <location>
        <begin position="228"/>
        <end position="297"/>
    </location>
</feature>
<comment type="caution">
    <text evidence="9">Lacks conserved residue(s) required for the propagation of feature annotation.</text>
</comment>
<organism evidence="13 14">
    <name type="scientific">Semnornis frantzii</name>
    <dbReference type="NCBI Taxonomy" id="91796"/>
    <lineage>
        <taxon>Eukaryota</taxon>
        <taxon>Metazoa</taxon>
        <taxon>Chordata</taxon>
        <taxon>Craniata</taxon>
        <taxon>Vertebrata</taxon>
        <taxon>Euteleostomi</taxon>
        <taxon>Archelosauria</taxon>
        <taxon>Archosauria</taxon>
        <taxon>Dinosauria</taxon>
        <taxon>Saurischia</taxon>
        <taxon>Theropoda</taxon>
        <taxon>Coelurosauria</taxon>
        <taxon>Aves</taxon>
        <taxon>Neognathae</taxon>
        <taxon>Neoaves</taxon>
        <taxon>Telluraves</taxon>
        <taxon>Coraciimorphae</taxon>
        <taxon>Piciformes</taxon>
        <taxon>Ramphastidae</taxon>
        <taxon>Semnornis</taxon>
    </lineage>
</organism>
<keyword evidence="4" id="KW-0677">Repeat</keyword>
<dbReference type="GO" id="GO:0004888">
    <property type="term" value="F:transmembrane signaling receptor activity"/>
    <property type="evidence" value="ECO:0007669"/>
    <property type="project" value="UniProtKB-ARBA"/>
</dbReference>
<keyword evidence="7" id="KW-0675">Receptor</keyword>
<feature type="non-terminal residue" evidence="13">
    <location>
        <position position="1"/>
    </location>
</feature>
<keyword evidence="14" id="KW-1185">Reference proteome</keyword>
<evidence type="ECO:0000256" key="9">
    <source>
        <dbReference type="PROSITE-ProRule" id="PRU00206"/>
    </source>
</evidence>
<dbReference type="GO" id="GO:0005886">
    <property type="term" value="C:plasma membrane"/>
    <property type="evidence" value="ECO:0007669"/>
    <property type="project" value="TreeGrafter"/>
</dbReference>
<evidence type="ECO:0000313" key="14">
    <source>
        <dbReference type="Proteomes" id="UP000536381"/>
    </source>
</evidence>
<feature type="disulfide bond" evidence="9">
    <location>
        <begin position="23"/>
        <end position="36"/>
    </location>
</feature>
<reference evidence="13 14" key="1">
    <citation type="submission" date="2019-09" db="EMBL/GenBank/DDBJ databases">
        <title>Bird 10,000 Genomes (B10K) Project - Family phase.</title>
        <authorList>
            <person name="Zhang G."/>
        </authorList>
    </citation>
    <scope>NUCLEOTIDE SEQUENCE [LARGE SCALE GENOMIC DNA]</scope>
    <source>
        <strain evidence="13">B10K-DU-001-42</strain>
        <tissue evidence="13">Muscle</tissue>
    </source>
</reference>
<proteinExistence type="predicted"/>
<feature type="repeat" description="TNFR-Cys" evidence="9">
    <location>
        <begin position="4"/>
        <end position="44"/>
    </location>
</feature>
<dbReference type="Gene3D" id="1.10.533.10">
    <property type="entry name" value="Death Domain, Fas"/>
    <property type="match status" value="1"/>
</dbReference>
<comment type="caution">
    <text evidence="13">The sequence shown here is derived from an EMBL/GenBank/DDBJ whole genome shotgun (WGS) entry which is preliminary data.</text>
</comment>
<dbReference type="InterPro" id="IPR000488">
    <property type="entry name" value="Death_dom"/>
</dbReference>
<keyword evidence="10" id="KW-1133">Transmembrane helix</keyword>
<feature type="transmembrane region" description="Helical" evidence="10">
    <location>
        <begin position="100"/>
        <end position="120"/>
    </location>
</feature>
<evidence type="ECO:0000256" key="6">
    <source>
        <dbReference type="ARBA" id="ARBA00023157"/>
    </source>
</evidence>
<dbReference type="EMBL" id="VWYK01118397">
    <property type="protein sequence ID" value="NXR15136.1"/>
    <property type="molecule type" value="Genomic_DNA"/>
</dbReference>